<proteinExistence type="predicted"/>
<accession>A0A0A9F6L8</accession>
<dbReference type="AlphaFoldDB" id="A0A0A9F6L8"/>
<sequence>MPIVDSFMEITLPLLHVTPSHGESPQGSSDCPHVGGAFCHWSISARRTVVSWLSVMPWHARTHAESTTATARAAAPLIILPLHPSAASMRGSRPSSRRQVRF</sequence>
<evidence type="ECO:0000313" key="1">
    <source>
        <dbReference type="EMBL" id="JAE05786.1"/>
    </source>
</evidence>
<name>A0A0A9F6L8_ARUDO</name>
<reference evidence="1" key="1">
    <citation type="submission" date="2014-09" db="EMBL/GenBank/DDBJ databases">
        <authorList>
            <person name="Magalhaes I.L.F."/>
            <person name="Oliveira U."/>
            <person name="Santos F.R."/>
            <person name="Vidigal T.H.D.A."/>
            <person name="Brescovit A.D."/>
            <person name="Santos A.J."/>
        </authorList>
    </citation>
    <scope>NUCLEOTIDE SEQUENCE</scope>
    <source>
        <tissue evidence="1">Shoot tissue taken approximately 20 cm above the soil surface</tissue>
    </source>
</reference>
<dbReference type="EMBL" id="GBRH01192110">
    <property type="protein sequence ID" value="JAE05786.1"/>
    <property type="molecule type" value="Transcribed_RNA"/>
</dbReference>
<protein>
    <submittedName>
        <fullName evidence="1">Uncharacterized protein</fullName>
    </submittedName>
</protein>
<organism evidence="1">
    <name type="scientific">Arundo donax</name>
    <name type="common">Giant reed</name>
    <name type="synonym">Donax arundinaceus</name>
    <dbReference type="NCBI Taxonomy" id="35708"/>
    <lineage>
        <taxon>Eukaryota</taxon>
        <taxon>Viridiplantae</taxon>
        <taxon>Streptophyta</taxon>
        <taxon>Embryophyta</taxon>
        <taxon>Tracheophyta</taxon>
        <taxon>Spermatophyta</taxon>
        <taxon>Magnoliopsida</taxon>
        <taxon>Liliopsida</taxon>
        <taxon>Poales</taxon>
        <taxon>Poaceae</taxon>
        <taxon>PACMAD clade</taxon>
        <taxon>Arundinoideae</taxon>
        <taxon>Arundineae</taxon>
        <taxon>Arundo</taxon>
    </lineage>
</organism>
<reference evidence="1" key="2">
    <citation type="journal article" date="2015" name="Data Brief">
        <title>Shoot transcriptome of the giant reed, Arundo donax.</title>
        <authorList>
            <person name="Barrero R.A."/>
            <person name="Guerrero F.D."/>
            <person name="Moolhuijzen P."/>
            <person name="Goolsby J.A."/>
            <person name="Tidwell J."/>
            <person name="Bellgard S.E."/>
            <person name="Bellgard M.I."/>
        </authorList>
    </citation>
    <scope>NUCLEOTIDE SEQUENCE</scope>
    <source>
        <tissue evidence="1">Shoot tissue taken approximately 20 cm above the soil surface</tissue>
    </source>
</reference>